<evidence type="ECO:0000313" key="5">
    <source>
        <dbReference type="Proteomes" id="UP000034841"/>
    </source>
</evidence>
<dbReference type="PANTHER" id="PTHR46771:SF5">
    <property type="entry name" value="DETERIN"/>
    <property type="match status" value="1"/>
</dbReference>
<feature type="compositionally biased region" description="Polar residues" evidence="3">
    <location>
        <begin position="327"/>
        <end position="342"/>
    </location>
</feature>
<dbReference type="CDD" id="cd00022">
    <property type="entry name" value="BIR"/>
    <property type="match status" value="1"/>
</dbReference>
<feature type="compositionally biased region" description="Basic and acidic residues" evidence="3">
    <location>
        <begin position="353"/>
        <end position="383"/>
    </location>
</feature>
<dbReference type="Proteomes" id="UP000034841">
    <property type="component" value="Unassembled WGS sequence"/>
</dbReference>
<accession>A0A0F8CR39</accession>
<feature type="compositionally biased region" description="Basic residues" evidence="3">
    <location>
        <begin position="190"/>
        <end position="208"/>
    </location>
</feature>
<gene>
    <name evidence="4" type="primary">bir1</name>
    <name evidence="4" type="ORF">CFO_g4427</name>
</gene>
<dbReference type="Gene3D" id="1.10.1170.10">
    <property type="entry name" value="Inhibitor Of Apoptosis Protein (2mihbC-IAP-1), Chain A"/>
    <property type="match status" value="2"/>
</dbReference>
<keyword evidence="1" id="KW-0479">Metal-binding</keyword>
<evidence type="ECO:0000313" key="4">
    <source>
        <dbReference type="EMBL" id="KKF93222.1"/>
    </source>
</evidence>
<evidence type="ECO:0000256" key="1">
    <source>
        <dbReference type="ARBA" id="ARBA00022723"/>
    </source>
</evidence>
<feature type="compositionally biased region" description="Basic residues" evidence="3">
    <location>
        <begin position="469"/>
        <end position="484"/>
    </location>
</feature>
<dbReference type="PANTHER" id="PTHR46771">
    <property type="entry name" value="DETERIN"/>
    <property type="match status" value="1"/>
</dbReference>
<dbReference type="SUPFAM" id="SSF57924">
    <property type="entry name" value="Inhibitor of apoptosis (IAP) repeat"/>
    <property type="match status" value="2"/>
</dbReference>
<feature type="compositionally biased region" description="Basic and acidic residues" evidence="3">
    <location>
        <begin position="434"/>
        <end position="449"/>
    </location>
</feature>
<feature type="compositionally biased region" description="Basic and acidic residues" evidence="3">
    <location>
        <begin position="675"/>
        <end position="685"/>
    </location>
</feature>
<feature type="compositionally biased region" description="Basic and acidic residues" evidence="3">
    <location>
        <begin position="621"/>
        <end position="637"/>
    </location>
</feature>
<dbReference type="EMBL" id="LBBL01000265">
    <property type="protein sequence ID" value="KKF93222.1"/>
    <property type="molecule type" value="Genomic_DNA"/>
</dbReference>
<feature type="compositionally biased region" description="Acidic residues" evidence="3">
    <location>
        <begin position="450"/>
        <end position="459"/>
    </location>
</feature>
<dbReference type="OrthoDB" id="2196114at2759"/>
<protein>
    <submittedName>
        <fullName evidence="4">Protein bir1</fullName>
    </submittedName>
</protein>
<feature type="compositionally biased region" description="Polar residues" evidence="3">
    <location>
        <begin position="387"/>
        <end position="396"/>
    </location>
</feature>
<feature type="compositionally biased region" description="Low complexity" evidence="3">
    <location>
        <begin position="589"/>
        <end position="598"/>
    </location>
</feature>
<keyword evidence="2" id="KW-0862">Zinc</keyword>
<organism evidence="4 5">
    <name type="scientific">Ceratocystis fimbriata f. sp. platani</name>
    <dbReference type="NCBI Taxonomy" id="88771"/>
    <lineage>
        <taxon>Eukaryota</taxon>
        <taxon>Fungi</taxon>
        <taxon>Dikarya</taxon>
        <taxon>Ascomycota</taxon>
        <taxon>Pezizomycotina</taxon>
        <taxon>Sordariomycetes</taxon>
        <taxon>Hypocreomycetidae</taxon>
        <taxon>Microascales</taxon>
        <taxon>Ceratocystidaceae</taxon>
        <taxon>Ceratocystis</taxon>
    </lineage>
</organism>
<dbReference type="InterPro" id="IPR051190">
    <property type="entry name" value="Baculoviral_IAP"/>
</dbReference>
<proteinExistence type="predicted"/>
<feature type="compositionally biased region" description="Low complexity" evidence="3">
    <location>
        <begin position="534"/>
        <end position="549"/>
    </location>
</feature>
<sequence length="761" mass="82963">MVCHEDFVTYDARLASFTNPKKRAITANGRAGKIMRWPHGSIRPEDMAAAGMFFDPATTNPDHTICFHCGKGLDGWENGDNPFDEHLTHSRSCGWAILKAVEFGVDSLALDGWEPGDKPINEHESRSASCPVILALKRNKKSRTKNSTLGNTSLLSLQSNATYMSEQPSMDIVAEPEDSVMTTTSTTSKKPTRAKKSTTTTKGRKAKAKKEESAEPEPMDAEQDNQLEPEPGLVLLPAPIPAPAPAPRKRATVNKRTSEAMEDSAMTEAEAPAPKKKTRGRAVSPAATSLTEDIPLLQVEPPTKKSGNRKAAPRQSTRSSRERESSNASFMSAISTTQTQSMLEDIPDDEEIDKQLEADLERFTDHEDLSADSDSERRSRSRVESYQPAQTAQVQEVKSPVRDVPSNYAMFDPSPAVFEQDVEAEMKAMEVEMRASRAKKIEVKPRYELEPEYEAEPEPGPELQPVPPKKGRKAAASRKVSKTKSAKDTLEPASEAEPSSAVVPMEEQVLPERPAITSNIHQDGDELAGSTNGTSATVIKKTTTVSASSKKSKAKQTNKQKPISDTTDEGQDEPENRPVQIRVASKDSVVTPAAVTEEAVGDTPPPPPPHVSLKIKSKAKQAREPEPEPEAERETGHEPGNFPESQESTPWASIDVDQLFDDFAAGAHGSNTTGKDAEQKEREGGDAALAETAIASSAAWIDLLQADQLSASEKDMTVEQWIHHNAAMAEKKMRQECEAMVSRFESEGSKAMRVLEGLVTE</sequence>
<name>A0A0F8CR39_CERFI</name>
<dbReference type="SMART" id="SM00238">
    <property type="entry name" value="BIR"/>
    <property type="match status" value="1"/>
</dbReference>
<dbReference type="Pfam" id="PF00653">
    <property type="entry name" value="BIR"/>
    <property type="match status" value="1"/>
</dbReference>
<dbReference type="AlphaFoldDB" id="A0A0F8CR39"/>
<comment type="caution">
    <text evidence="4">The sequence shown here is derived from an EMBL/GenBank/DDBJ whole genome shotgun (WGS) entry which is preliminary data.</text>
</comment>
<reference evidence="4 5" key="1">
    <citation type="submission" date="2015-04" db="EMBL/GenBank/DDBJ databases">
        <title>Genome sequence of Ceratocystis platani, a major pathogen of plane trees.</title>
        <authorList>
            <person name="Belbahri L."/>
        </authorList>
    </citation>
    <scope>NUCLEOTIDE SEQUENCE [LARGE SCALE GENOMIC DNA]</scope>
    <source>
        <strain evidence="4 5">CFO</strain>
    </source>
</reference>
<dbReference type="GO" id="GO:0046872">
    <property type="term" value="F:metal ion binding"/>
    <property type="evidence" value="ECO:0007669"/>
    <property type="project" value="UniProtKB-KW"/>
</dbReference>
<dbReference type="InterPro" id="IPR001370">
    <property type="entry name" value="BIR_rpt"/>
</dbReference>
<evidence type="ECO:0000256" key="3">
    <source>
        <dbReference type="SAM" id="MobiDB-lite"/>
    </source>
</evidence>
<evidence type="ECO:0000256" key="2">
    <source>
        <dbReference type="ARBA" id="ARBA00022833"/>
    </source>
</evidence>
<feature type="region of interest" description="Disordered" evidence="3">
    <location>
        <begin position="172"/>
        <end position="400"/>
    </location>
</feature>
<keyword evidence="5" id="KW-1185">Reference proteome</keyword>
<feature type="compositionally biased region" description="Acidic residues" evidence="3">
    <location>
        <begin position="214"/>
        <end position="227"/>
    </location>
</feature>
<feature type="region of interest" description="Disordered" evidence="3">
    <location>
        <begin position="434"/>
        <end position="690"/>
    </location>
</feature>
<dbReference type="PROSITE" id="PS50143">
    <property type="entry name" value="BIR_REPEAT_2"/>
    <property type="match status" value="1"/>
</dbReference>